<accession>A0AC60P4N6</accession>
<protein>
    <submittedName>
        <fullName evidence="1">Uncharacterized protein</fullName>
    </submittedName>
</protein>
<comment type="caution">
    <text evidence="1">The sequence shown here is derived from an EMBL/GenBank/DDBJ whole genome shotgun (WGS) entry which is preliminary data.</text>
</comment>
<sequence length="271" mass="29910">MICKVYKNALGLLARTNTEAMEALGMHNKFEEIVLAEQTAQMARLAKTKTGSSVLEKLNLGARPLIMDANVPAETMLKLDVRPIPRHMHPEHHGGRRQARAKALTKTHAENDGAVHVDAARDGDHFVVVAMRAKEGSTLATASVRIREVRIAEEVAIALAVSSPGVTTVFSDSMVAIRNYITGRASAEAVRVLKGGNPSAVTIKWFPVHEAGNAMVDALDRAMADRADRQASRYDPREYGEIFRNHRLGRRRLTPPQPNLTRREAVTFRRL</sequence>
<organism evidence="1 2">
    <name type="scientific">Ixodes persulcatus</name>
    <name type="common">Taiga tick</name>
    <dbReference type="NCBI Taxonomy" id="34615"/>
    <lineage>
        <taxon>Eukaryota</taxon>
        <taxon>Metazoa</taxon>
        <taxon>Ecdysozoa</taxon>
        <taxon>Arthropoda</taxon>
        <taxon>Chelicerata</taxon>
        <taxon>Arachnida</taxon>
        <taxon>Acari</taxon>
        <taxon>Parasitiformes</taxon>
        <taxon>Ixodida</taxon>
        <taxon>Ixodoidea</taxon>
        <taxon>Ixodidae</taxon>
        <taxon>Ixodinae</taxon>
        <taxon>Ixodes</taxon>
    </lineage>
</organism>
<name>A0AC60P4N6_IXOPE</name>
<evidence type="ECO:0000313" key="2">
    <source>
        <dbReference type="Proteomes" id="UP000805193"/>
    </source>
</evidence>
<dbReference type="Proteomes" id="UP000805193">
    <property type="component" value="Unassembled WGS sequence"/>
</dbReference>
<proteinExistence type="predicted"/>
<gene>
    <name evidence="1" type="ORF">HPB47_008433</name>
</gene>
<evidence type="ECO:0000313" key="1">
    <source>
        <dbReference type="EMBL" id="KAG0414399.1"/>
    </source>
</evidence>
<keyword evidence="2" id="KW-1185">Reference proteome</keyword>
<dbReference type="EMBL" id="JABSTQ010011181">
    <property type="protein sequence ID" value="KAG0414399.1"/>
    <property type="molecule type" value="Genomic_DNA"/>
</dbReference>
<reference evidence="1 2" key="1">
    <citation type="journal article" date="2020" name="Cell">
        <title>Large-Scale Comparative Analyses of Tick Genomes Elucidate Their Genetic Diversity and Vector Capacities.</title>
        <authorList>
            <consortium name="Tick Genome and Microbiome Consortium (TIGMIC)"/>
            <person name="Jia N."/>
            <person name="Wang J."/>
            <person name="Shi W."/>
            <person name="Du L."/>
            <person name="Sun Y."/>
            <person name="Zhan W."/>
            <person name="Jiang J.F."/>
            <person name="Wang Q."/>
            <person name="Zhang B."/>
            <person name="Ji P."/>
            <person name="Bell-Sakyi L."/>
            <person name="Cui X.M."/>
            <person name="Yuan T.T."/>
            <person name="Jiang B.G."/>
            <person name="Yang W.F."/>
            <person name="Lam T.T."/>
            <person name="Chang Q.C."/>
            <person name="Ding S.J."/>
            <person name="Wang X.J."/>
            <person name="Zhu J.G."/>
            <person name="Ruan X.D."/>
            <person name="Zhao L."/>
            <person name="Wei J.T."/>
            <person name="Ye R.Z."/>
            <person name="Que T.C."/>
            <person name="Du C.H."/>
            <person name="Zhou Y.H."/>
            <person name="Cheng J.X."/>
            <person name="Dai P.F."/>
            <person name="Guo W.B."/>
            <person name="Han X.H."/>
            <person name="Huang E.J."/>
            <person name="Li L.F."/>
            <person name="Wei W."/>
            <person name="Gao Y.C."/>
            <person name="Liu J.Z."/>
            <person name="Shao H.Z."/>
            <person name="Wang X."/>
            <person name="Wang C.C."/>
            <person name="Yang T.C."/>
            <person name="Huo Q.B."/>
            <person name="Li W."/>
            <person name="Chen H.Y."/>
            <person name="Chen S.E."/>
            <person name="Zhou L.G."/>
            <person name="Ni X.B."/>
            <person name="Tian J.H."/>
            <person name="Sheng Y."/>
            <person name="Liu T."/>
            <person name="Pan Y.S."/>
            <person name="Xia L.Y."/>
            <person name="Li J."/>
            <person name="Zhao F."/>
            <person name="Cao W.C."/>
        </authorList>
    </citation>
    <scope>NUCLEOTIDE SEQUENCE [LARGE SCALE GENOMIC DNA]</scope>
    <source>
        <strain evidence="1">Iper-2018</strain>
    </source>
</reference>